<dbReference type="InterPro" id="IPR036388">
    <property type="entry name" value="WH-like_DNA-bd_sf"/>
</dbReference>
<reference evidence="5" key="1">
    <citation type="submission" date="2012-02" db="EMBL/GenBank/DDBJ databases">
        <title>Whole genome shotgun sequence of Gordonia otitidis NBRC 100426.</title>
        <authorList>
            <person name="Yoshida I."/>
            <person name="Hosoyama A."/>
            <person name="Tsuchikane K."/>
            <person name="Katsumata H."/>
            <person name="Yamazaki S."/>
            <person name="Fujita N."/>
        </authorList>
    </citation>
    <scope>NUCLEOTIDE SEQUENCE [LARGE SCALE GENOMIC DNA]</scope>
    <source>
        <strain evidence="5">NBRC 100426</strain>
    </source>
</reference>
<dbReference type="GO" id="GO:0003677">
    <property type="term" value="F:DNA binding"/>
    <property type="evidence" value="ECO:0007669"/>
    <property type="project" value="UniProtKB-KW"/>
</dbReference>
<sequence length="348" mass="37279">MNTARWRSLDDRLADGLRPDLDRSALAGVVYSALGDYVPYDFACLAASDPASGVITWTSKTRDLGVGDEEFTASEYGPPDINKFEDLARRRPPVGGLHIDTDGDLDRCRRHREFMRPRFGFGDELRAVFTSRGASWGAMGIYRRLGDVPFSAGDVEAVAGMIDTVAHAIARSLFRLPTGRGTDAVSGDGPAVLIVDASDALTHVTAAARSAIEDLGGWDHGQLPANLLAVVARTRTTGEHLTTRVLTNSGRWMSLRAAPLDNTGSGVDVVVSLEETARASLSRLALAAHGLTAREEEVALLVLQGVNTEGIAASLHLSPHTVQDHLKAVFAKVGVRSRRELTAQFLSS</sequence>
<dbReference type="PANTHER" id="PTHR44688:SF16">
    <property type="entry name" value="DNA-BINDING TRANSCRIPTIONAL ACTIVATOR DEVR_DOSR"/>
    <property type="match status" value="1"/>
</dbReference>
<name>H5TKU7_GORO1</name>
<dbReference type="AlphaFoldDB" id="H5TKU7"/>
<dbReference type="CDD" id="cd06170">
    <property type="entry name" value="LuxR_C_like"/>
    <property type="match status" value="1"/>
</dbReference>
<keyword evidence="1" id="KW-0805">Transcription regulation</keyword>
<keyword evidence="3" id="KW-0804">Transcription</keyword>
<evidence type="ECO:0000313" key="5">
    <source>
        <dbReference type="EMBL" id="GAB34105.1"/>
    </source>
</evidence>
<comment type="caution">
    <text evidence="5">The sequence shown here is derived from an EMBL/GenBank/DDBJ whole genome shotgun (WGS) entry which is preliminary data.</text>
</comment>
<proteinExistence type="predicted"/>
<dbReference type="PROSITE" id="PS50043">
    <property type="entry name" value="HTH_LUXR_2"/>
    <property type="match status" value="1"/>
</dbReference>
<dbReference type="PROSITE" id="PS00622">
    <property type="entry name" value="HTH_LUXR_1"/>
    <property type="match status" value="1"/>
</dbReference>
<dbReference type="RefSeq" id="WP_007238344.1">
    <property type="nucleotide sequence ID" value="NZ_BAFB01000093.1"/>
</dbReference>
<dbReference type="SUPFAM" id="SSF46894">
    <property type="entry name" value="C-terminal effector domain of the bipartite response regulators"/>
    <property type="match status" value="1"/>
</dbReference>
<dbReference type="InterPro" id="IPR000792">
    <property type="entry name" value="Tscrpt_reg_LuxR_C"/>
</dbReference>
<dbReference type="STRING" id="1108044.GOOTI_093_00320"/>
<dbReference type="InterPro" id="IPR016032">
    <property type="entry name" value="Sig_transdc_resp-reg_C-effctor"/>
</dbReference>
<organism evidence="5 6">
    <name type="scientific">Gordonia otitidis (strain DSM 44809 / CCUG 52243 / JCM 12355 / NBRC 100426 / IFM 10032)</name>
    <dbReference type="NCBI Taxonomy" id="1108044"/>
    <lineage>
        <taxon>Bacteria</taxon>
        <taxon>Bacillati</taxon>
        <taxon>Actinomycetota</taxon>
        <taxon>Actinomycetes</taxon>
        <taxon>Mycobacteriales</taxon>
        <taxon>Gordoniaceae</taxon>
        <taxon>Gordonia</taxon>
    </lineage>
</organism>
<keyword evidence="2" id="KW-0238">DNA-binding</keyword>
<dbReference type="OrthoDB" id="9815744at2"/>
<dbReference type="GO" id="GO:0006355">
    <property type="term" value="P:regulation of DNA-templated transcription"/>
    <property type="evidence" value="ECO:0007669"/>
    <property type="project" value="InterPro"/>
</dbReference>
<evidence type="ECO:0000256" key="1">
    <source>
        <dbReference type="ARBA" id="ARBA00023015"/>
    </source>
</evidence>
<gene>
    <name evidence="5" type="ORF">GOOTI_093_00320</name>
</gene>
<evidence type="ECO:0000256" key="2">
    <source>
        <dbReference type="ARBA" id="ARBA00023125"/>
    </source>
</evidence>
<protein>
    <submittedName>
        <fullName evidence="5">LuxR family transcriptional regulator</fullName>
    </submittedName>
</protein>
<evidence type="ECO:0000313" key="6">
    <source>
        <dbReference type="Proteomes" id="UP000005038"/>
    </source>
</evidence>
<dbReference type="Pfam" id="PF00196">
    <property type="entry name" value="GerE"/>
    <property type="match status" value="1"/>
</dbReference>
<dbReference type="Proteomes" id="UP000005038">
    <property type="component" value="Unassembled WGS sequence"/>
</dbReference>
<dbReference type="EMBL" id="BAFB01000093">
    <property type="protein sequence ID" value="GAB34105.1"/>
    <property type="molecule type" value="Genomic_DNA"/>
</dbReference>
<dbReference type="PANTHER" id="PTHR44688">
    <property type="entry name" value="DNA-BINDING TRANSCRIPTIONAL ACTIVATOR DEVR_DOSR"/>
    <property type="match status" value="1"/>
</dbReference>
<dbReference type="Gene3D" id="1.10.10.10">
    <property type="entry name" value="Winged helix-like DNA-binding domain superfamily/Winged helix DNA-binding domain"/>
    <property type="match status" value="1"/>
</dbReference>
<evidence type="ECO:0000259" key="4">
    <source>
        <dbReference type="PROSITE" id="PS50043"/>
    </source>
</evidence>
<feature type="domain" description="HTH luxR-type" evidence="4">
    <location>
        <begin position="284"/>
        <end position="348"/>
    </location>
</feature>
<accession>H5TKU7</accession>
<dbReference type="SMART" id="SM00421">
    <property type="entry name" value="HTH_LUXR"/>
    <property type="match status" value="1"/>
</dbReference>
<keyword evidence="6" id="KW-1185">Reference proteome</keyword>
<evidence type="ECO:0000256" key="3">
    <source>
        <dbReference type="ARBA" id="ARBA00023163"/>
    </source>
</evidence>
<dbReference type="PRINTS" id="PR00038">
    <property type="entry name" value="HTHLUXR"/>
</dbReference>